<reference evidence="2 3" key="1">
    <citation type="submission" date="2017-10" db="EMBL/GenBank/DDBJ databases">
        <title>Draft genome of Longibacter Salinarum.</title>
        <authorList>
            <person name="Goh K.M."/>
            <person name="Shamsir M.S."/>
            <person name="Lim S.W."/>
        </authorList>
    </citation>
    <scope>NUCLEOTIDE SEQUENCE [LARGE SCALE GENOMIC DNA]</scope>
    <source>
        <strain evidence="2 3">KCTC 52045</strain>
    </source>
</reference>
<feature type="signal peptide" evidence="1">
    <location>
        <begin position="1"/>
        <end position="24"/>
    </location>
</feature>
<organism evidence="2 3">
    <name type="scientific">Longibacter salinarum</name>
    <dbReference type="NCBI Taxonomy" id="1850348"/>
    <lineage>
        <taxon>Bacteria</taxon>
        <taxon>Pseudomonadati</taxon>
        <taxon>Rhodothermota</taxon>
        <taxon>Rhodothermia</taxon>
        <taxon>Rhodothermales</taxon>
        <taxon>Salisaetaceae</taxon>
        <taxon>Longibacter</taxon>
    </lineage>
</organism>
<sequence>MNQTIQFWRLPVVLLIGLMAAGCATQSPGHITKTESKVTGEQAVQMSPGFIGDDLRMGLVYGPSVSKDSVLVTAGVNEIATIASGQSLLIRVDETVYRFRSSTTTRVKPGDPSIENNIFADGERLSQRSFSSKNYLLPVSLLKDMVRSDTCFVQVRTTEGYVEGDFHDGGNASAKKGVREFLGTIEQ</sequence>
<dbReference type="Proteomes" id="UP000220102">
    <property type="component" value="Unassembled WGS sequence"/>
</dbReference>
<evidence type="ECO:0000256" key="1">
    <source>
        <dbReference type="SAM" id="SignalP"/>
    </source>
</evidence>
<keyword evidence="1" id="KW-0732">Signal</keyword>
<protein>
    <recommendedName>
        <fullName evidence="4">FecR protein domain-containing protein</fullName>
    </recommendedName>
</protein>
<feature type="chain" id="PRO_5013038130" description="FecR protein domain-containing protein" evidence="1">
    <location>
        <begin position="25"/>
        <end position="187"/>
    </location>
</feature>
<evidence type="ECO:0000313" key="3">
    <source>
        <dbReference type="Proteomes" id="UP000220102"/>
    </source>
</evidence>
<keyword evidence="3" id="KW-1185">Reference proteome</keyword>
<accession>A0A2A8CT41</accession>
<evidence type="ECO:0008006" key="4">
    <source>
        <dbReference type="Google" id="ProtNLM"/>
    </source>
</evidence>
<name>A0A2A8CT41_9BACT</name>
<dbReference type="AlphaFoldDB" id="A0A2A8CT41"/>
<dbReference type="EMBL" id="PDEQ01000015">
    <property type="protein sequence ID" value="PEN10381.1"/>
    <property type="molecule type" value="Genomic_DNA"/>
</dbReference>
<proteinExistence type="predicted"/>
<comment type="caution">
    <text evidence="2">The sequence shown here is derived from an EMBL/GenBank/DDBJ whole genome shotgun (WGS) entry which is preliminary data.</text>
</comment>
<evidence type="ECO:0000313" key="2">
    <source>
        <dbReference type="EMBL" id="PEN10381.1"/>
    </source>
</evidence>
<gene>
    <name evidence="2" type="ORF">CRI94_17340</name>
</gene>
<dbReference type="RefSeq" id="WP_098079343.1">
    <property type="nucleotide sequence ID" value="NZ_PDEQ01000015.1"/>
</dbReference>